<feature type="coiled-coil region" evidence="1">
    <location>
        <begin position="356"/>
        <end position="428"/>
    </location>
</feature>
<feature type="domain" description="Transposase (putative) gypsy type" evidence="3">
    <location>
        <begin position="54"/>
        <end position="119"/>
    </location>
</feature>
<evidence type="ECO:0000313" key="4">
    <source>
        <dbReference type="EMBL" id="KAK1631772.1"/>
    </source>
</evidence>
<feature type="compositionally biased region" description="Polar residues" evidence="2">
    <location>
        <begin position="271"/>
        <end position="280"/>
    </location>
</feature>
<evidence type="ECO:0000313" key="5">
    <source>
        <dbReference type="Proteomes" id="UP001231189"/>
    </source>
</evidence>
<name>A0AAD8W1T9_LOLMU</name>
<dbReference type="PANTHER" id="PTHR33026">
    <property type="entry name" value="OS06G0360600 PROTEIN"/>
    <property type="match status" value="1"/>
</dbReference>
<keyword evidence="5" id="KW-1185">Reference proteome</keyword>
<dbReference type="Proteomes" id="UP001231189">
    <property type="component" value="Unassembled WGS sequence"/>
</dbReference>
<evidence type="ECO:0000256" key="1">
    <source>
        <dbReference type="SAM" id="Coils"/>
    </source>
</evidence>
<evidence type="ECO:0000256" key="2">
    <source>
        <dbReference type="SAM" id="MobiDB-lite"/>
    </source>
</evidence>
<feature type="compositionally biased region" description="Low complexity" evidence="2">
    <location>
        <begin position="292"/>
        <end position="302"/>
    </location>
</feature>
<dbReference type="AlphaFoldDB" id="A0AAD8W1T9"/>
<feature type="region of interest" description="Disordered" evidence="2">
    <location>
        <begin position="179"/>
        <end position="310"/>
    </location>
</feature>
<comment type="caution">
    <text evidence="4">The sequence shown here is derived from an EMBL/GenBank/DDBJ whole genome shotgun (WGS) entry which is preliminary data.</text>
</comment>
<reference evidence="4" key="1">
    <citation type="submission" date="2023-07" db="EMBL/GenBank/DDBJ databases">
        <title>A chromosome-level genome assembly of Lolium multiflorum.</title>
        <authorList>
            <person name="Chen Y."/>
            <person name="Copetti D."/>
            <person name="Kolliker R."/>
            <person name="Studer B."/>
        </authorList>
    </citation>
    <scope>NUCLEOTIDE SEQUENCE</scope>
    <source>
        <strain evidence="4">02402/16</strain>
        <tissue evidence="4">Leaf</tissue>
    </source>
</reference>
<protein>
    <recommendedName>
        <fullName evidence="3">Transposase (putative) gypsy type domain-containing protein</fullName>
    </recommendedName>
</protein>
<evidence type="ECO:0000259" key="3">
    <source>
        <dbReference type="Pfam" id="PF04195"/>
    </source>
</evidence>
<organism evidence="4 5">
    <name type="scientific">Lolium multiflorum</name>
    <name type="common">Italian ryegrass</name>
    <name type="synonym">Lolium perenne subsp. multiflorum</name>
    <dbReference type="NCBI Taxonomy" id="4521"/>
    <lineage>
        <taxon>Eukaryota</taxon>
        <taxon>Viridiplantae</taxon>
        <taxon>Streptophyta</taxon>
        <taxon>Embryophyta</taxon>
        <taxon>Tracheophyta</taxon>
        <taxon>Spermatophyta</taxon>
        <taxon>Magnoliopsida</taxon>
        <taxon>Liliopsida</taxon>
        <taxon>Poales</taxon>
        <taxon>Poaceae</taxon>
        <taxon>BOP clade</taxon>
        <taxon>Pooideae</taxon>
        <taxon>Poodae</taxon>
        <taxon>Poeae</taxon>
        <taxon>Poeae Chloroplast Group 2 (Poeae type)</taxon>
        <taxon>Loliodinae</taxon>
        <taxon>Loliinae</taxon>
        <taxon>Lolium</taxon>
    </lineage>
</organism>
<gene>
    <name evidence="4" type="ORF">QYE76_006087</name>
</gene>
<keyword evidence="1" id="KW-0175">Coiled coil</keyword>
<dbReference type="InterPro" id="IPR007321">
    <property type="entry name" value="Transposase_28"/>
</dbReference>
<dbReference type="Pfam" id="PF04195">
    <property type="entry name" value="Transposase_28"/>
    <property type="match status" value="1"/>
</dbReference>
<sequence length="595" mass="65420">MAAVDLGAAEWERSKISTQDINMLKKLGISKKPKALCFPSEESYPTPPMGYRVSFVDHLIRGLSAPIHPFLRGLLFIYGLQLHHLTPNSILHISIFITLCEAFLGVQPNWALWKRIFFCRRNGSPNVAYNIGGVVISVRPTVDYFDVKLPTQFKDGNHPDLVSLPPLPEGGEVEERAIVTDDNQEAPSFVNEPVDSRKSAGSSEGTASALSPPPAVSPKGKRKRNDVEDSGTSKAEEVDPSRQKATYDPYLESLVSSDDEEEVPTFDVAPRTSTSHTVLASDTPVEGEESSPPQQNVVTTTPPSSPLAPLPKRTRIETIIEPAPQLGSSSTLLLDDPMIKELIRIGSQFIGYREYASRTEEKLAEANKLADTLAQKLEQSEAARKKAELVASEAKAEADEAKAKAASVEELQKRLEDAEAALNEHKAAQAAREKGILKRLNSQSRRFKGQTNQEFDLENPDNDPLLDALSYLEFHGSEIREGVVNADAGLSKLFPYFFPKKEEPKTFLALAQIQSIRGSWAKDAPENMKIAVESTVALVADSQQTVDWMKVGDTEQIEQTKWRSLIKAAKPNTKKILAYLGIKPSSTPSSSRPEV</sequence>
<dbReference type="PANTHER" id="PTHR33026:SF7">
    <property type="entry name" value="OS03G0100275 PROTEIN"/>
    <property type="match status" value="1"/>
</dbReference>
<accession>A0AAD8W1T9</accession>
<dbReference type="EMBL" id="JAUUTY010000005">
    <property type="protein sequence ID" value="KAK1631772.1"/>
    <property type="molecule type" value="Genomic_DNA"/>
</dbReference>
<proteinExistence type="predicted"/>